<geneLocation type="plasmid" evidence="2 3">
    <name>pHSR-Est01</name>
</geneLocation>
<evidence type="ECO:0000313" key="2">
    <source>
        <dbReference type="EMBL" id="QSG16367.1"/>
    </source>
</evidence>
<gene>
    <name evidence="2" type="ORF">HSEST_3103</name>
</gene>
<keyword evidence="2" id="KW-0614">Plasmid</keyword>
<keyword evidence="3" id="KW-1185">Reference proteome</keyword>
<accession>A0A897NUD2</accession>
<feature type="domain" description="DUF7837" evidence="1">
    <location>
        <begin position="5"/>
        <end position="50"/>
    </location>
</feature>
<dbReference type="InterPro" id="IPR057159">
    <property type="entry name" value="DUF7837"/>
</dbReference>
<dbReference type="Proteomes" id="UP000663292">
    <property type="component" value="Plasmid pHSR-Est01"/>
</dbReference>
<dbReference type="Pfam" id="PF25207">
    <property type="entry name" value="DUF7837"/>
    <property type="match status" value="1"/>
</dbReference>
<proteinExistence type="predicted"/>
<sequence>MSDQTEPLGMCPMCGAEIEPFQLLVEYEKDDGTTGRFAECESCGEVVRPE</sequence>
<dbReference type="AlphaFoldDB" id="A0A897NUD2"/>
<dbReference type="EMBL" id="CP064792">
    <property type="protein sequence ID" value="QSG16367.1"/>
    <property type="molecule type" value="Genomic_DNA"/>
</dbReference>
<evidence type="ECO:0000313" key="3">
    <source>
        <dbReference type="Proteomes" id="UP000663292"/>
    </source>
</evidence>
<name>A0A897NUD2_9EURY</name>
<organism evidence="2 3">
    <name type="scientific">Halapricum desulfuricans</name>
    <dbReference type="NCBI Taxonomy" id="2841257"/>
    <lineage>
        <taxon>Archaea</taxon>
        <taxon>Methanobacteriati</taxon>
        <taxon>Methanobacteriota</taxon>
        <taxon>Stenosarchaea group</taxon>
        <taxon>Halobacteria</taxon>
        <taxon>Halobacteriales</taxon>
        <taxon>Haloarculaceae</taxon>
        <taxon>Halapricum</taxon>
    </lineage>
</organism>
<reference evidence="2 3" key="1">
    <citation type="submission" date="2020-11" db="EMBL/GenBank/DDBJ databases">
        <title>Carbohydrate-dependent, anaerobic sulfur respiration: A novel catabolism in halophilic archaea.</title>
        <authorList>
            <person name="Sorokin D.Y."/>
            <person name="Messina E."/>
            <person name="Smedile F."/>
            <person name="La Cono V."/>
            <person name="Hallsworth J.E."/>
            <person name="Yakimov M.M."/>
        </authorList>
    </citation>
    <scope>NUCLEOTIDE SEQUENCE [LARGE SCALE GENOMIC DNA]</scope>
    <source>
        <strain evidence="2 3">HSR-Est</strain>
        <plasmid evidence="2 3">pHSR-Est01</plasmid>
    </source>
</reference>
<protein>
    <submittedName>
        <fullName evidence="2">Zn finger protein, C2C2 type</fullName>
    </submittedName>
</protein>
<evidence type="ECO:0000259" key="1">
    <source>
        <dbReference type="Pfam" id="PF25207"/>
    </source>
</evidence>